<dbReference type="Pfam" id="PF00579">
    <property type="entry name" value="tRNA-synt_1b"/>
    <property type="match status" value="1"/>
</dbReference>
<evidence type="ECO:0000256" key="2">
    <source>
        <dbReference type="ARBA" id="ARBA00022598"/>
    </source>
</evidence>
<dbReference type="EMBL" id="JACGCM010000427">
    <property type="protein sequence ID" value="KAF6172505.1"/>
    <property type="molecule type" value="Genomic_DNA"/>
</dbReference>
<evidence type="ECO:0000256" key="8">
    <source>
        <dbReference type="ARBA" id="ARBA00048248"/>
    </source>
</evidence>
<dbReference type="GO" id="GO:0005524">
    <property type="term" value="F:ATP binding"/>
    <property type="evidence" value="ECO:0007669"/>
    <property type="project" value="UniProtKB-KW"/>
</dbReference>
<keyword evidence="6 9" id="KW-0030">Aminoacyl-tRNA synthetase</keyword>
<keyword evidence="5 9" id="KW-0648">Protein biosynthesis</keyword>
<dbReference type="InterPro" id="IPR002305">
    <property type="entry name" value="aa-tRNA-synth_Ic"/>
</dbReference>
<evidence type="ECO:0000256" key="7">
    <source>
        <dbReference type="ARBA" id="ARBA00033323"/>
    </source>
</evidence>
<evidence type="ECO:0000256" key="9">
    <source>
        <dbReference type="RuleBase" id="RU363036"/>
    </source>
</evidence>
<dbReference type="GO" id="GO:0004831">
    <property type="term" value="F:tyrosine-tRNA ligase activity"/>
    <property type="evidence" value="ECO:0007669"/>
    <property type="project" value="UniProtKB-EC"/>
</dbReference>
<dbReference type="SUPFAM" id="SSF52374">
    <property type="entry name" value="Nucleotidylyl transferase"/>
    <property type="match status" value="1"/>
</dbReference>
<protein>
    <recommendedName>
        <fullName evidence="1">tyrosine--tRNA ligase</fullName>
        <ecNumber evidence="1">6.1.1.1</ecNumber>
    </recommendedName>
    <alternativeName>
        <fullName evidence="7">Tyrosyl-tRNA synthetase</fullName>
    </alternativeName>
</protein>
<dbReference type="PANTHER" id="PTHR46264:SF4">
    <property type="entry name" value="TYROSINE--TRNA LIGASE, CYTOPLASMIC"/>
    <property type="match status" value="1"/>
</dbReference>
<comment type="similarity">
    <text evidence="9">Belongs to the class-I aminoacyl-tRNA synthetase family.</text>
</comment>
<dbReference type="GO" id="GO:0006437">
    <property type="term" value="P:tyrosyl-tRNA aminoacylation"/>
    <property type="evidence" value="ECO:0007669"/>
    <property type="project" value="TreeGrafter"/>
</dbReference>
<gene>
    <name evidence="10" type="ORF">GIB67_007018</name>
</gene>
<organism evidence="10 11">
    <name type="scientific">Kingdonia uniflora</name>
    <dbReference type="NCBI Taxonomy" id="39325"/>
    <lineage>
        <taxon>Eukaryota</taxon>
        <taxon>Viridiplantae</taxon>
        <taxon>Streptophyta</taxon>
        <taxon>Embryophyta</taxon>
        <taxon>Tracheophyta</taxon>
        <taxon>Spermatophyta</taxon>
        <taxon>Magnoliopsida</taxon>
        <taxon>Ranunculales</taxon>
        <taxon>Circaeasteraceae</taxon>
        <taxon>Kingdonia</taxon>
    </lineage>
</organism>
<comment type="caution">
    <text evidence="10">The sequence shown here is derived from an EMBL/GenBank/DDBJ whole genome shotgun (WGS) entry which is preliminary data.</text>
</comment>
<sequence>MFNANRIELVFCFHPNKVDIFQLGMDQHKVNVLAREYCDVVKRKNKHIILSHHMLPGLKEGQEKMSKSDTSSSIYMEDEEAEVNAKIKKAYCPPKIVDGNSCLEYIKHLIFPWFVKFEVEQCEENGGSKLPNFIVKLLSVDVSFELKSEVVTETEVIELLSIEVELN</sequence>
<keyword evidence="2 9" id="KW-0436">Ligase</keyword>
<dbReference type="InterPro" id="IPR014729">
    <property type="entry name" value="Rossmann-like_a/b/a_fold"/>
</dbReference>
<keyword evidence="11" id="KW-1185">Reference proteome</keyword>
<dbReference type="Gene3D" id="3.40.50.620">
    <property type="entry name" value="HUPs"/>
    <property type="match status" value="1"/>
</dbReference>
<proteinExistence type="inferred from homology"/>
<dbReference type="OrthoDB" id="197206at2759"/>
<evidence type="ECO:0000256" key="1">
    <source>
        <dbReference type="ARBA" id="ARBA00013160"/>
    </source>
</evidence>
<dbReference type="EC" id="6.1.1.1" evidence="1"/>
<name>A0A7J7NZ82_9MAGN</name>
<evidence type="ECO:0000256" key="6">
    <source>
        <dbReference type="ARBA" id="ARBA00023146"/>
    </source>
</evidence>
<comment type="catalytic activity">
    <reaction evidence="8">
        <text>tRNA(Tyr) + L-tyrosine + ATP = L-tyrosyl-tRNA(Tyr) + AMP + diphosphate + H(+)</text>
        <dbReference type="Rhea" id="RHEA:10220"/>
        <dbReference type="Rhea" id="RHEA-COMP:9706"/>
        <dbReference type="Rhea" id="RHEA-COMP:9707"/>
        <dbReference type="ChEBI" id="CHEBI:15378"/>
        <dbReference type="ChEBI" id="CHEBI:30616"/>
        <dbReference type="ChEBI" id="CHEBI:33019"/>
        <dbReference type="ChEBI" id="CHEBI:58315"/>
        <dbReference type="ChEBI" id="CHEBI:78442"/>
        <dbReference type="ChEBI" id="CHEBI:78536"/>
        <dbReference type="ChEBI" id="CHEBI:456215"/>
        <dbReference type="EC" id="6.1.1.1"/>
    </reaction>
</comment>
<dbReference type="GO" id="GO:0005737">
    <property type="term" value="C:cytoplasm"/>
    <property type="evidence" value="ECO:0007669"/>
    <property type="project" value="TreeGrafter"/>
</dbReference>
<evidence type="ECO:0000313" key="11">
    <source>
        <dbReference type="Proteomes" id="UP000541444"/>
    </source>
</evidence>
<dbReference type="Proteomes" id="UP000541444">
    <property type="component" value="Unassembled WGS sequence"/>
</dbReference>
<keyword evidence="4 9" id="KW-0067">ATP-binding</keyword>
<accession>A0A7J7NZ82</accession>
<evidence type="ECO:0000313" key="10">
    <source>
        <dbReference type="EMBL" id="KAF6172505.1"/>
    </source>
</evidence>
<evidence type="ECO:0000256" key="3">
    <source>
        <dbReference type="ARBA" id="ARBA00022741"/>
    </source>
</evidence>
<dbReference type="PANTHER" id="PTHR46264">
    <property type="entry name" value="TYROSINE-TRNA LIGASE"/>
    <property type="match status" value="1"/>
</dbReference>
<keyword evidence="3 9" id="KW-0547">Nucleotide-binding</keyword>
<evidence type="ECO:0000256" key="4">
    <source>
        <dbReference type="ARBA" id="ARBA00022840"/>
    </source>
</evidence>
<evidence type="ECO:0000256" key="5">
    <source>
        <dbReference type="ARBA" id="ARBA00022917"/>
    </source>
</evidence>
<dbReference type="AlphaFoldDB" id="A0A7J7NZ82"/>
<dbReference type="InterPro" id="IPR050489">
    <property type="entry name" value="Tyr-tRNA_synthase"/>
</dbReference>
<reference evidence="10 11" key="1">
    <citation type="journal article" date="2020" name="IScience">
        <title>Genome Sequencing of the Endangered Kingdonia uniflora (Circaeasteraceae, Ranunculales) Reveals Potential Mechanisms of Evolutionary Specialization.</title>
        <authorList>
            <person name="Sun Y."/>
            <person name="Deng T."/>
            <person name="Zhang A."/>
            <person name="Moore M.J."/>
            <person name="Landis J.B."/>
            <person name="Lin N."/>
            <person name="Zhang H."/>
            <person name="Zhang X."/>
            <person name="Huang J."/>
            <person name="Zhang X."/>
            <person name="Sun H."/>
            <person name="Wang H."/>
        </authorList>
    </citation>
    <scope>NUCLEOTIDE SEQUENCE [LARGE SCALE GENOMIC DNA]</scope>
    <source>
        <strain evidence="10">TB1705</strain>
        <tissue evidence="10">Leaf</tissue>
    </source>
</reference>